<reference evidence="8" key="2">
    <citation type="submission" date="2023-05" db="EMBL/GenBank/DDBJ databases">
        <authorList>
            <consortium name="Lawrence Berkeley National Laboratory"/>
            <person name="Steindorff A."/>
            <person name="Hensen N."/>
            <person name="Bonometti L."/>
            <person name="Westerberg I."/>
            <person name="Brannstrom I.O."/>
            <person name="Guillou S."/>
            <person name="Cros-Aarteil S."/>
            <person name="Calhoun S."/>
            <person name="Haridas S."/>
            <person name="Kuo A."/>
            <person name="Mondo S."/>
            <person name="Pangilinan J."/>
            <person name="Riley R."/>
            <person name="Labutti K."/>
            <person name="Andreopoulos B."/>
            <person name="Lipzen A."/>
            <person name="Chen C."/>
            <person name="Yanf M."/>
            <person name="Daum C."/>
            <person name="Ng V."/>
            <person name="Clum A."/>
            <person name="Ohm R."/>
            <person name="Martin F."/>
            <person name="Silar P."/>
            <person name="Natvig D."/>
            <person name="Lalanne C."/>
            <person name="Gautier V."/>
            <person name="Ament-Velasquez S.L."/>
            <person name="Kruys A."/>
            <person name="Hutchinson M.I."/>
            <person name="Powell A.J."/>
            <person name="Barry K."/>
            <person name="Miller A.N."/>
            <person name="Grigoriev I.V."/>
            <person name="Debuchy R."/>
            <person name="Gladieux P."/>
            <person name="Thoren M.H."/>
            <person name="Johannesson H."/>
        </authorList>
    </citation>
    <scope>NUCLEOTIDE SEQUENCE</scope>
    <source>
        <strain evidence="8">CBS 508.74</strain>
    </source>
</reference>
<feature type="compositionally biased region" description="Polar residues" evidence="5">
    <location>
        <begin position="195"/>
        <end position="205"/>
    </location>
</feature>
<evidence type="ECO:0008006" key="10">
    <source>
        <dbReference type="Google" id="ProtNLM"/>
    </source>
</evidence>
<reference evidence="8" key="1">
    <citation type="journal article" date="2023" name="Mol. Phylogenet. Evol.">
        <title>Genome-scale phylogeny and comparative genomics of the fungal order Sordariales.</title>
        <authorList>
            <person name="Hensen N."/>
            <person name="Bonometti L."/>
            <person name="Westerberg I."/>
            <person name="Brannstrom I.O."/>
            <person name="Guillou S."/>
            <person name="Cros-Aarteil S."/>
            <person name="Calhoun S."/>
            <person name="Haridas S."/>
            <person name="Kuo A."/>
            <person name="Mondo S."/>
            <person name="Pangilinan J."/>
            <person name="Riley R."/>
            <person name="LaButti K."/>
            <person name="Andreopoulos B."/>
            <person name="Lipzen A."/>
            <person name="Chen C."/>
            <person name="Yan M."/>
            <person name="Daum C."/>
            <person name="Ng V."/>
            <person name="Clum A."/>
            <person name="Steindorff A."/>
            <person name="Ohm R.A."/>
            <person name="Martin F."/>
            <person name="Silar P."/>
            <person name="Natvig D.O."/>
            <person name="Lalanne C."/>
            <person name="Gautier V."/>
            <person name="Ament-Velasquez S.L."/>
            <person name="Kruys A."/>
            <person name="Hutchinson M.I."/>
            <person name="Powell A.J."/>
            <person name="Barry K."/>
            <person name="Miller A.N."/>
            <person name="Grigoriev I.V."/>
            <person name="Debuchy R."/>
            <person name="Gladieux P."/>
            <person name="Hiltunen Thoren M."/>
            <person name="Johannesson H."/>
        </authorList>
    </citation>
    <scope>NUCLEOTIDE SEQUENCE</scope>
    <source>
        <strain evidence="8">CBS 508.74</strain>
    </source>
</reference>
<feature type="chain" id="PRO_5042885707" description="Mid2 domain-containing protein" evidence="7">
    <location>
        <begin position="45"/>
        <end position="328"/>
    </location>
</feature>
<dbReference type="PANTHER" id="PTHR15549">
    <property type="entry name" value="PAIRED IMMUNOGLOBULIN-LIKE TYPE 2 RECEPTOR"/>
    <property type="match status" value="1"/>
</dbReference>
<feature type="compositionally biased region" description="Low complexity" evidence="5">
    <location>
        <begin position="154"/>
        <end position="194"/>
    </location>
</feature>
<proteinExistence type="predicted"/>
<evidence type="ECO:0000256" key="7">
    <source>
        <dbReference type="SAM" id="SignalP"/>
    </source>
</evidence>
<evidence type="ECO:0000256" key="6">
    <source>
        <dbReference type="SAM" id="Phobius"/>
    </source>
</evidence>
<keyword evidence="9" id="KW-1185">Reference proteome</keyword>
<evidence type="ECO:0000313" key="8">
    <source>
        <dbReference type="EMBL" id="KAK4112584.1"/>
    </source>
</evidence>
<feature type="transmembrane region" description="Helical" evidence="6">
    <location>
        <begin position="237"/>
        <end position="260"/>
    </location>
</feature>
<evidence type="ECO:0000256" key="1">
    <source>
        <dbReference type="ARBA" id="ARBA00004167"/>
    </source>
</evidence>
<sequence>MGFSSRAAPPASCLPSRRPRHRDMLTKMQAVLLAAALLVVCAAGQSQDSNKKPDFVYPIDNSKPIYNKLDTVMVSYISYTDTVDLWTFCEPGVARVIYRQDAPGFDSTVPILLNFTSDTPCWFNIRTGPEDSVRQDNSEWFNLLGVERAEGRTTWSLSSDATTSTSSSSSTSILTSTSASTSTSTSTSISSTESRTLPPTSTPADSNTGGNTGGTTSGGLNAAVNTSSESNGLSAGASAGIGIGAAIGVLVLAGLAFWYWRRRRAAAAAAAMMGGGYPQYAPPYVAEMPVPGATKWTHGGGGFGPYGPVAEIATSGAQGPRTHHEMAA</sequence>
<comment type="caution">
    <text evidence="8">The sequence shown here is derived from an EMBL/GenBank/DDBJ whole genome shotgun (WGS) entry which is preliminary data.</text>
</comment>
<keyword evidence="2 6" id="KW-0812">Transmembrane</keyword>
<accession>A0AAN6YTD3</accession>
<evidence type="ECO:0000256" key="2">
    <source>
        <dbReference type="ARBA" id="ARBA00022692"/>
    </source>
</evidence>
<feature type="region of interest" description="Disordered" evidence="5">
    <location>
        <begin position="154"/>
        <end position="231"/>
    </location>
</feature>
<dbReference type="EMBL" id="MU853342">
    <property type="protein sequence ID" value="KAK4112584.1"/>
    <property type="molecule type" value="Genomic_DNA"/>
</dbReference>
<gene>
    <name evidence="8" type="ORF">N656DRAFT_100285</name>
</gene>
<keyword evidence="7" id="KW-0732">Signal</keyword>
<protein>
    <recommendedName>
        <fullName evidence="10">Mid2 domain-containing protein</fullName>
    </recommendedName>
</protein>
<evidence type="ECO:0000256" key="3">
    <source>
        <dbReference type="ARBA" id="ARBA00022989"/>
    </source>
</evidence>
<dbReference type="GO" id="GO:0016020">
    <property type="term" value="C:membrane"/>
    <property type="evidence" value="ECO:0007669"/>
    <property type="project" value="UniProtKB-SubCell"/>
</dbReference>
<dbReference type="RefSeq" id="XP_064670154.1">
    <property type="nucleotide sequence ID" value="XM_064808476.1"/>
</dbReference>
<evidence type="ECO:0000256" key="5">
    <source>
        <dbReference type="SAM" id="MobiDB-lite"/>
    </source>
</evidence>
<dbReference type="InterPro" id="IPR051694">
    <property type="entry name" value="Immunoregulatory_rcpt-like"/>
</dbReference>
<keyword evidence="4 6" id="KW-0472">Membrane</keyword>
<feature type="signal peptide" evidence="7">
    <location>
        <begin position="1"/>
        <end position="44"/>
    </location>
</feature>
<comment type="subcellular location">
    <subcellularLocation>
        <location evidence="1">Membrane</location>
        <topology evidence="1">Single-pass membrane protein</topology>
    </subcellularLocation>
</comment>
<dbReference type="GO" id="GO:0071944">
    <property type="term" value="C:cell periphery"/>
    <property type="evidence" value="ECO:0007669"/>
    <property type="project" value="UniProtKB-ARBA"/>
</dbReference>
<dbReference type="Proteomes" id="UP001302812">
    <property type="component" value="Unassembled WGS sequence"/>
</dbReference>
<name>A0AAN6YTD3_9PEZI</name>
<dbReference type="GeneID" id="89932599"/>
<organism evidence="8 9">
    <name type="scientific">Canariomyces notabilis</name>
    <dbReference type="NCBI Taxonomy" id="2074819"/>
    <lineage>
        <taxon>Eukaryota</taxon>
        <taxon>Fungi</taxon>
        <taxon>Dikarya</taxon>
        <taxon>Ascomycota</taxon>
        <taxon>Pezizomycotina</taxon>
        <taxon>Sordariomycetes</taxon>
        <taxon>Sordariomycetidae</taxon>
        <taxon>Sordariales</taxon>
        <taxon>Chaetomiaceae</taxon>
        <taxon>Canariomyces</taxon>
    </lineage>
</organism>
<keyword evidence="3 6" id="KW-1133">Transmembrane helix</keyword>
<dbReference type="AlphaFoldDB" id="A0AAN6YTD3"/>
<evidence type="ECO:0000313" key="9">
    <source>
        <dbReference type="Proteomes" id="UP001302812"/>
    </source>
</evidence>
<evidence type="ECO:0000256" key="4">
    <source>
        <dbReference type="ARBA" id="ARBA00023136"/>
    </source>
</evidence>